<evidence type="ECO:0000313" key="3">
    <source>
        <dbReference type="Proteomes" id="UP000579281"/>
    </source>
</evidence>
<dbReference type="RefSeq" id="WP_184313294.1">
    <property type="nucleotide sequence ID" value="NZ_JACHEN010000044.1"/>
</dbReference>
<feature type="transmembrane region" description="Helical" evidence="1">
    <location>
        <begin position="120"/>
        <end position="140"/>
    </location>
</feature>
<dbReference type="Proteomes" id="UP000579281">
    <property type="component" value="Unassembled WGS sequence"/>
</dbReference>
<feature type="transmembrane region" description="Helical" evidence="1">
    <location>
        <begin position="160"/>
        <end position="180"/>
    </location>
</feature>
<feature type="transmembrane region" description="Helical" evidence="1">
    <location>
        <begin position="51"/>
        <end position="71"/>
    </location>
</feature>
<keyword evidence="3" id="KW-1185">Reference proteome</keyword>
<feature type="transmembrane region" description="Helical" evidence="1">
    <location>
        <begin position="29"/>
        <end position="45"/>
    </location>
</feature>
<gene>
    <name evidence="2" type="ORF">HNQ80_004814</name>
</gene>
<comment type="caution">
    <text evidence="2">The sequence shown here is derived from an EMBL/GenBank/DDBJ whole genome shotgun (WGS) entry which is preliminary data.</text>
</comment>
<reference evidence="2 3" key="1">
    <citation type="submission" date="2020-08" db="EMBL/GenBank/DDBJ databases">
        <title>Genomic Encyclopedia of Type Strains, Phase IV (KMG-IV): sequencing the most valuable type-strain genomes for metagenomic binning, comparative biology and taxonomic classification.</title>
        <authorList>
            <person name="Goeker M."/>
        </authorList>
    </citation>
    <scope>NUCLEOTIDE SEQUENCE [LARGE SCALE GENOMIC DNA]</scope>
    <source>
        <strain evidence="2 3">DSM 103526</strain>
    </source>
</reference>
<proteinExistence type="predicted"/>
<name>A0A841L393_9FIRM</name>
<dbReference type="EMBL" id="JACHEN010000044">
    <property type="protein sequence ID" value="MBB6218640.1"/>
    <property type="molecule type" value="Genomic_DNA"/>
</dbReference>
<keyword evidence="1" id="KW-0472">Membrane</keyword>
<protein>
    <submittedName>
        <fullName evidence="2">Uncharacterized protein</fullName>
    </submittedName>
</protein>
<keyword evidence="1" id="KW-0812">Transmembrane</keyword>
<accession>A0A841L393</accession>
<evidence type="ECO:0000256" key="1">
    <source>
        <dbReference type="SAM" id="Phobius"/>
    </source>
</evidence>
<dbReference type="AlphaFoldDB" id="A0A841L393"/>
<keyword evidence="1" id="KW-1133">Transmembrane helix</keyword>
<evidence type="ECO:0000313" key="2">
    <source>
        <dbReference type="EMBL" id="MBB6218640.1"/>
    </source>
</evidence>
<feature type="transmembrane region" description="Helical" evidence="1">
    <location>
        <begin position="91"/>
        <end position="114"/>
    </location>
</feature>
<organism evidence="2 3">
    <name type="scientific">Anaerosolibacter carboniphilus</name>
    <dbReference type="NCBI Taxonomy" id="1417629"/>
    <lineage>
        <taxon>Bacteria</taxon>
        <taxon>Bacillati</taxon>
        <taxon>Bacillota</taxon>
        <taxon>Clostridia</taxon>
        <taxon>Peptostreptococcales</taxon>
        <taxon>Thermotaleaceae</taxon>
        <taxon>Anaerosolibacter</taxon>
    </lineage>
</organism>
<sequence>MITRGLAVEIDMDELHEPSKNSKDRIERILLGIVVIAFAIAMILLEAKKGMQTTAVLLVISYLVGFMLLPLNRIYQKHRETPISNRTKLMVLLKSFLAIGGAWAIFIILGSSIYDLYWSYWVLLISYGTLQLIKAIELYFEEKHKYPDESRGKTLFRNALNILLLPIWLLPIMFLIYQSYTPPYQILLKELERPEGIAIVEITKQDELDKEIRPSMIRTKGRLHNYVGNSGKISALYREMEEQKINNLTYIEKLNYDKMKSIEDIRYALIPICSKHSEMFYIEDGHIPFIEMYPNGRCYVKGYTGSKRMIETFRIDISKEAVLLLFNDEKM</sequence>